<name>A0A0F9R037_9ZZZZ</name>
<accession>A0A0F9R037</accession>
<comment type="caution">
    <text evidence="1">The sequence shown here is derived from an EMBL/GenBank/DDBJ whole genome shotgun (WGS) entry which is preliminary data.</text>
</comment>
<organism evidence="1">
    <name type="scientific">marine sediment metagenome</name>
    <dbReference type="NCBI Taxonomy" id="412755"/>
    <lineage>
        <taxon>unclassified sequences</taxon>
        <taxon>metagenomes</taxon>
        <taxon>ecological metagenomes</taxon>
    </lineage>
</organism>
<sequence length="131" mass="15740">MKKEEKKEEYAKGGEIYEELFKDKESDEESDEEKNVIKIAGRRIEIYNQTILNKFQKFDQIEISVLDTYLDRALHIIRQWEALGIVPVNGFPIRFEKREEDIITRDGKKFKKPVNRIVLTKQPEQYRFTKE</sequence>
<evidence type="ECO:0000313" key="1">
    <source>
        <dbReference type="EMBL" id="KKN48139.1"/>
    </source>
</evidence>
<gene>
    <name evidence="1" type="ORF">LCGC14_0655830</name>
</gene>
<dbReference type="EMBL" id="LAZR01001236">
    <property type="protein sequence ID" value="KKN48139.1"/>
    <property type="molecule type" value="Genomic_DNA"/>
</dbReference>
<reference evidence="1" key="1">
    <citation type="journal article" date="2015" name="Nature">
        <title>Complex archaea that bridge the gap between prokaryotes and eukaryotes.</title>
        <authorList>
            <person name="Spang A."/>
            <person name="Saw J.H."/>
            <person name="Jorgensen S.L."/>
            <person name="Zaremba-Niedzwiedzka K."/>
            <person name="Martijn J."/>
            <person name="Lind A.E."/>
            <person name="van Eijk R."/>
            <person name="Schleper C."/>
            <person name="Guy L."/>
            <person name="Ettema T.J."/>
        </authorList>
    </citation>
    <scope>NUCLEOTIDE SEQUENCE</scope>
</reference>
<protein>
    <submittedName>
        <fullName evidence="1">Uncharacterized protein</fullName>
    </submittedName>
</protein>
<proteinExistence type="predicted"/>
<dbReference type="AlphaFoldDB" id="A0A0F9R037"/>